<evidence type="ECO:0000259" key="3">
    <source>
        <dbReference type="Pfam" id="PF01648"/>
    </source>
</evidence>
<dbReference type="AlphaFoldDB" id="A0A1G7F9V0"/>
<dbReference type="SUPFAM" id="SSF56214">
    <property type="entry name" value="4'-phosphopantetheinyl transferase"/>
    <property type="match status" value="2"/>
</dbReference>
<dbReference type="InterPro" id="IPR037143">
    <property type="entry name" value="4-PPantetheinyl_Trfase_dom_sf"/>
</dbReference>
<dbReference type="GO" id="GO:0005829">
    <property type="term" value="C:cytosol"/>
    <property type="evidence" value="ECO:0007669"/>
    <property type="project" value="TreeGrafter"/>
</dbReference>
<sequence length="235" mass="26249">MVREADPSLAGQDILSANEHERLAGMHEGARPAFVTARRMLRMALGSYMGLLPGAVPLMQEGAGRISIDGFAEDEPPYFSVSHTGAAEEGIAAVMVSETCPVGIDIQQLDPSVDWRRVAERRFPEEDWMLLSAMSDEIGRLMFFTLWSIREAFVKMEDGKLMPYLRNLKIDLTARPPKLATPTPKGLAEAFIYFDFNPEHDLMIAAVAEKPIQVELDLSIKHISRRPDPLRNRAD</sequence>
<dbReference type="GO" id="GO:0008897">
    <property type="term" value="F:holo-[acyl-carrier-protein] synthase activity"/>
    <property type="evidence" value="ECO:0007669"/>
    <property type="project" value="InterPro"/>
</dbReference>
<dbReference type="InterPro" id="IPR050559">
    <property type="entry name" value="P-Pant_transferase_sf"/>
</dbReference>
<keyword evidence="2 4" id="KW-0808">Transferase</keyword>
<dbReference type="PANTHER" id="PTHR12215">
    <property type="entry name" value="PHOSPHOPANTETHEINE TRANSFERASE"/>
    <property type="match status" value="1"/>
</dbReference>
<name>A0A1G7F9V0_9PROT</name>
<comment type="similarity">
    <text evidence="1">Belongs to the P-Pant transferase superfamily. Gsp/Sfp/HetI/AcpT family.</text>
</comment>
<evidence type="ECO:0000256" key="2">
    <source>
        <dbReference type="ARBA" id="ARBA00022679"/>
    </source>
</evidence>
<evidence type="ECO:0000313" key="4">
    <source>
        <dbReference type="EMBL" id="SDE72718.1"/>
    </source>
</evidence>
<dbReference type="PANTHER" id="PTHR12215:SF10">
    <property type="entry name" value="L-AMINOADIPATE-SEMIALDEHYDE DEHYDROGENASE-PHOSPHOPANTETHEINYL TRANSFERASE"/>
    <property type="match status" value="1"/>
</dbReference>
<dbReference type="EMBL" id="FNAK01000009">
    <property type="protein sequence ID" value="SDE72718.1"/>
    <property type="molecule type" value="Genomic_DNA"/>
</dbReference>
<keyword evidence="5" id="KW-1185">Reference proteome</keyword>
<dbReference type="GO" id="GO:0000287">
    <property type="term" value="F:magnesium ion binding"/>
    <property type="evidence" value="ECO:0007669"/>
    <property type="project" value="InterPro"/>
</dbReference>
<feature type="domain" description="4'-phosphopantetheinyl transferase" evidence="3">
    <location>
        <begin position="101"/>
        <end position="181"/>
    </location>
</feature>
<dbReference type="InterPro" id="IPR008278">
    <property type="entry name" value="4-PPantetheinyl_Trfase_dom"/>
</dbReference>
<reference evidence="4 5" key="1">
    <citation type="submission" date="2016-10" db="EMBL/GenBank/DDBJ databases">
        <authorList>
            <person name="de Groot N.N."/>
        </authorList>
    </citation>
    <scope>NUCLEOTIDE SEQUENCE [LARGE SCALE GENOMIC DNA]</scope>
    <source>
        <strain evidence="4 5">CGMCC 1.9109</strain>
    </source>
</reference>
<dbReference type="STRING" id="637679.GCA_001550055_01659"/>
<proteinExistence type="inferred from homology"/>
<dbReference type="Gene3D" id="3.90.470.20">
    <property type="entry name" value="4'-phosphopantetheinyl transferase domain"/>
    <property type="match status" value="2"/>
</dbReference>
<gene>
    <name evidence="4" type="ORF">SAMN04488071_3687</name>
</gene>
<protein>
    <submittedName>
        <fullName evidence="4">4'-phosphopantetheinyl transferase</fullName>
    </submittedName>
</protein>
<dbReference type="GO" id="GO:0019878">
    <property type="term" value="P:lysine biosynthetic process via aminoadipic acid"/>
    <property type="evidence" value="ECO:0007669"/>
    <property type="project" value="TreeGrafter"/>
</dbReference>
<dbReference type="Proteomes" id="UP000183685">
    <property type="component" value="Unassembled WGS sequence"/>
</dbReference>
<evidence type="ECO:0000313" key="5">
    <source>
        <dbReference type="Proteomes" id="UP000183685"/>
    </source>
</evidence>
<organism evidence="4 5">
    <name type="scientific">Kordiimonas lacus</name>
    <dbReference type="NCBI Taxonomy" id="637679"/>
    <lineage>
        <taxon>Bacteria</taxon>
        <taxon>Pseudomonadati</taxon>
        <taxon>Pseudomonadota</taxon>
        <taxon>Alphaproteobacteria</taxon>
        <taxon>Kordiimonadales</taxon>
        <taxon>Kordiimonadaceae</taxon>
        <taxon>Kordiimonas</taxon>
    </lineage>
</organism>
<dbReference type="Pfam" id="PF01648">
    <property type="entry name" value="ACPS"/>
    <property type="match status" value="1"/>
</dbReference>
<accession>A0A1G7F9V0</accession>
<evidence type="ECO:0000256" key="1">
    <source>
        <dbReference type="ARBA" id="ARBA00010990"/>
    </source>
</evidence>